<keyword evidence="2" id="KW-1185">Reference proteome</keyword>
<evidence type="ECO:0000313" key="2">
    <source>
        <dbReference type="Proteomes" id="UP000304900"/>
    </source>
</evidence>
<dbReference type="RefSeq" id="WP_137342010.1">
    <property type="nucleotide sequence ID" value="NZ_BSQH01000004.1"/>
</dbReference>
<evidence type="ECO:0000313" key="1">
    <source>
        <dbReference type="EMBL" id="TKT90247.1"/>
    </source>
</evidence>
<dbReference type="EMBL" id="SZVO01000010">
    <property type="protein sequence ID" value="TKT90247.1"/>
    <property type="molecule type" value="Genomic_DNA"/>
</dbReference>
<organism evidence="1 2">
    <name type="scientific">Dyadobacter frigoris</name>
    <dbReference type="NCBI Taxonomy" id="2576211"/>
    <lineage>
        <taxon>Bacteria</taxon>
        <taxon>Pseudomonadati</taxon>
        <taxon>Bacteroidota</taxon>
        <taxon>Cytophagia</taxon>
        <taxon>Cytophagales</taxon>
        <taxon>Spirosomataceae</taxon>
        <taxon>Dyadobacter</taxon>
    </lineage>
</organism>
<evidence type="ECO:0008006" key="3">
    <source>
        <dbReference type="Google" id="ProtNLM"/>
    </source>
</evidence>
<protein>
    <recommendedName>
        <fullName evidence="3">Phosphoribosylpyrophosphate synthetase</fullName>
    </recommendedName>
</protein>
<sequence>MENNITTNEPDSSPRITEMATLSHVLEKLRLKKLDNEFRWTEGGFTAGKGKSYNPQDLTIIKTYRFEGESDPADSSILFIIEANDGLTGYSLDTYGVYSDHGGEEGYDNFIRKIPISDRDEQLIFEV</sequence>
<name>A0A4U6D266_9BACT</name>
<accession>A0A4U6D266</accession>
<reference evidence="1 2" key="1">
    <citation type="submission" date="2019-05" db="EMBL/GenBank/DDBJ databases">
        <title>Dyadobacter AR-3-8 sp. nov., isolated from arctic soil.</title>
        <authorList>
            <person name="Chaudhary D.K."/>
        </authorList>
    </citation>
    <scope>NUCLEOTIDE SEQUENCE [LARGE SCALE GENOMIC DNA]</scope>
    <source>
        <strain evidence="1 2">AR-3-8</strain>
    </source>
</reference>
<gene>
    <name evidence="1" type="ORF">FDK13_21150</name>
</gene>
<dbReference type="AlphaFoldDB" id="A0A4U6D266"/>
<comment type="caution">
    <text evidence="1">The sequence shown here is derived from an EMBL/GenBank/DDBJ whole genome shotgun (WGS) entry which is preliminary data.</text>
</comment>
<proteinExistence type="predicted"/>
<dbReference type="OrthoDB" id="8418771at2"/>
<dbReference type="Proteomes" id="UP000304900">
    <property type="component" value="Unassembled WGS sequence"/>
</dbReference>